<protein>
    <submittedName>
        <fullName evidence="3">Hydantoinase/oxoprolinase family protein</fullName>
    </submittedName>
</protein>
<feature type="domain" description="Hydantoinase/oxoprolinase N-terminal" evidence="2">
    <location>
        <begin position="2"/>
        <end position="169"/>
    </location>
</feature>
<name>A0ABT5KXI9_9ALTE</name>
<dbReference type="InterPro" id="IPR045079">
    <property type="entry name" value="Oxoprolinase-like"/>
</dbReference>
<dbReference type="PANTHER" id="PTHR11365:SF10">
    <property type="entry name" value="HYDANTOINASE_OXOPROLINASE"/>
    <property type="match status" value="1"/>
</dbReference>
<reference evidence="3 4" key="1">
    <citation type="submission" date="2022-10" db="EMBL/GenBank/DDBJ databases">
        <title>Alteromonas sp. chi3 Genome sequencing.</title>
        <authorList>
            <person name="Park S."/>
        </authorList>
    </citation>
    <scope>NUCLEOTIDE SEQUENCE [LARGE SCALE GENOMIC DNA]</scope>
    <source>
        <strain evidence="4">chi3</strain>
    </source>
</reference>
<dbReference type="InterPro" id="IPR043129">
    <property type="entry name" value="ATPase_NBD"/>
</dbReference>
<comment type="caution">
    <text evidence="3">The sequence shown here is derived from an EMBL/GenBank/DDBJ whole genome shotgun (WGS) entry which is preliminary data.</text>
</comment>
<dbReference type="Pfam" id="PF05378">
    <property type="entry name" value="Hydant_A_N"/>
    <property type="match status" value="1"/>
</dbReference>
<gene>
    <name evidence="3" type="ORF">OIK42_01795</name>
</gene>
<dbReference type="PANTHER" id="PTHR11365">
    <property type="entry name" value="5-OXOPROLINASE RELATED"/>
    <property type="match status" value="1"/>
</dbReference>
<dbReference type="RefSeq" id="WP_273637866.1">
    <property type="nucleotide sequence ID" value="NZ_JAQQXP010000001.1"/>
</dbReference>
<organism evidence="3 4">
    <name type="scientific">Alteromonas gilva</name>
    <dbReference type="NCBI Taxonomy" id="2987522"/>
    <lineage>
        <taxon>Bacteria</taxon>
        <taxon>Pseudomonadati</taxon>
        <taxon>Pseudomonadota</taxon>
        <taxon>Gammaproteobacteria</taxon>
        <taxon>Alteromonadales</taxon>
        <taxon>Alteromonadaceae</taxon>
        <taxon>Alteromonas/Salinimonas group</taxon>
        <taxon>Alteromonas</taxon>
    </lineage>
</organism>
<evidence type="ECO:0000313" key="4">
    <source>
        <dbReference type="Proteomes" id="UP001218788"/>
    </source>
</evidence>
<evidence type="ECO:0000259" key="2">
    <source>
        <dbReference type="Pfam" id="PF05378"/>
    </source>
</evidence>
<sequence length="521" mass="54133">MRIGIDVGGTHTDAVLLSDNTVLASIKTLTTADVTGGVFNALGSLLTQSGYAAADIDTLMIGTTQFTNAVVERKFLAPVGIIRLALPSGKGCPPLTDWPADLAGAVGGNVYVCHGGFLYDGNPLAPVNSAEIDKVIADINQRGIRCVAISSPFSTMNPGPEEWVRERVLKAIPDVRVTLSHQLGSLGLLERENSAILNASLLPFADTVVSALQQALRQHNFNCPVYISQNDGTLMSTRFVRQFPALTFASGPTNSLRGAYKLTDTTDAIVVDIGGTTSDIGVLQRGFPRESGSVVDVGGVRTNFRMPDIRAVGLGGGSLVSADGSTVGPQSCGRELVTEALVFGGNTLTVTDIAVASGAVSLGDPTRLANVPRATVNNAAARIQQLLNSNIEMMKPNAKPVPVILVGGGAVIIKGDLPAASVTLRPEHAGVANAIGAAIAQVGGESESLQSYRSQSREAAIEQVKQAAISRAVAAGAQPDTLRVVDIEETDVPYMDDGITRVRVKVVGELGSPGNPLTGER</sequence>
<dbReference type="SUPFAM" id="SSF53067">
    <property type="entry name" value="Actin-like ATPase domain"/>
    <property type="match status" value="2"/>
</dbReference>
<dbReference type="EMBL" id="JAQQXP010000001">
    <property type="protein sequence ID" value="MDC8829485.1"/>
    <property type="molecule type" value="Genomic_DNA"/>
</dbReference>
<dbReference type="InterPro" id="IPR002821">
    <property type="entry name" value="Hydantoinase_A"/>
</dbReference>
<proteinExistence type="predicted"/>
<feature type="domain" description="Hydantoinase A/oxoprolinase" evidence="1">
    <location>
        <begin position="191"/>
        <end position="362"/>
    </location>
</feature>
<dbReference type="InterPro" id="IPR008040">
    <property type="entry name" value="Hydant_A_N"/>
</dbReference>
<evidence type="ECO:0000259" key="1">
    <source>
        <dbReference type="Pfam" id="PF01968"/>
    </source>
</evidence>
<keyword evidence="4" id="KW-1185">Reference proteome</keyword>
<dbReference type="Proteomes" id="UP001218788">
    <property type="component" value="Unassembled WGS sequence"/>
</dbReference>
<dbReference type="Pfam" id="PF01968">
    <property type="entry name" value="Hydantoinase_A"/>
    <property type="match status" value="1"/>
</dbReference>
<evidence type="ECO:0000313" key="3">
    <source>
        <dbReference type="EMBL" id="MDC8829485.1"/>
    </source>
</evidence>
<accession>A0ABT5KXI9</accession>